<dbReference type="Proteomes" id="UP000248987">
    <property type="component" value="Unassembled WGS sequence"/>
</dbReference>
<name>A0A327S0Z9_9FLAO</name>
<evidence type="ECO:0000313" key="1">
    <source>
        <dbReference type="EMBL" id="RAJ22776.1"/>
    </source>
</evidence>
<keyword evidence="2" id="KW-1185">Reference proteome</keyword>
<protein>
    <submittedName>
        <fullName evidence="1">Uncharacterized protein</fullName>
    </submittedName>
</protein>
<accession>A0A327S0Z9</accession>
<sequence length="81" mass="9297">METTRTIKRGLTYIKLVIHLSDLTEIINVFQSDKFNHRQDVLVKKILSLPKQRRCVSQMTISSATSLYSKSAFLSTLLKIV</sequence>
<comment type="caution">
    <text evidence="1">The sequence shown here is derived from an EMBL/GenBank/DDBJ whole genome shotgun (WGS) entry which is preliminary data.</text>
</comment>
<evidence type="ECO:0000313" key="2">
    <source>
        <dbReference type="Proteomes" id="UP000248987"/>
    </source>
</evidence>
<reference evidence="1 2" key="1">
    <citation type="submission" date="2018-06" db="EMBL/GenBank/DDBJ databases">
        <title>Genomic Encyclopedia of Archaeal and Bacterial Type Strains, Phase II (KMG-II): from individual species to whole genera.</title>
        <authorList>
            <person name="Goeker M."/>
        </authorList>
    </citation>
    <scope>NUCLEOTIDE SEQUENCE [LARGE SCALE GENOMIC DNA]</scope>
    <source>
        <strain evidence="1 2">DSM 12408</strain>
    </source>
</reference>
<dbReference type="AlphaFoldDB" id="A0A327S0Z9"/>
<proteinExistence type="predicted"/>
<organism evidence="1 2">
    <name type="scientific">Gelidibacter algens</name>
    <dbReference type="NCBI Taxonomy" id="49280"/>
    <lineage>
        <taxon>Bacteria</taxon>
        <taxon>Pseudomonadati</taxon>
        <taxon>Bacteroidota</taxon>
        <taxon>Flavobacteriia</taxon>
        <taxon>Flavobacteriales</taxon>
        <taxon>Flavobacteriaceae</taxon>
        <taxon>Gelidibacter</taxon>
    </lineage>
</organism>
<gene>
    <name evidence="1" type="ORF">LX77_02333</name>
</gene>
<dbReference type="EMBL" id="QLLQ01000008">
    <property type="protein sequence ID" value="RAJ22776.1"/>
    <property type="molecule type" value="Genomic_DNA"/>
</dbReference>